<gene>
    <name evidence="2" type="ORF">METBIDRAFT_12291</name>
</gene>
<evidence type="ECO:0000313" key="2">
    <source>
        <dbReference type="EMBL" id="OBA20246.1"/>
    </source>
</evidence>
<feature type="coiled-coil region" evidence="1">
    <location>
        <begin position="238"/>
        <end position="309"/>
    </location>
</feature>
<comment type="caution">
    <text evidence="2">The sequence shown here is derived from an EMBL/GenBank/DDBJ whole genome shotgun (WGS) entry which is preliminary data.</text>
</comment>
<keyword evidence="3" id="KW-1185">Reference proteome</keyword>
<name>A0A1A0H896_9ASCO</name>
<evidence type="ECO:0000256" key="1">
    <source>
        <dbReference type="SAM" id="Coils"/>
    </source>
</evidence>
<dbReference type="AlphaFoldDB" id="A0A1A0H896"/>
<evidence type="ECO:0000313" key="3">
    <source>
        <dbReference type="Proteomes" id="UP000092555"/>
    </source>
</evidence>
<proteinExistence type="predicted"/>
<dbReference type="OrthoDB" id="10307470at2759"/>
<dbReference type="RefSeq" id="XP_018710768.1">
    <property type="nucleotide sequence ID" value="XM_018854205.1"/>
</dbReference>
<reference evidence="2 3" key="1">
    <citation type="submission" date="2016-05" db="EMBL/GenBank/DDBJ databases">
        <title>Comparative genomics of biotechnologically important yeasts.</title>
        <authorList>
            <consortium name="DOE Joint Genome Institute"/>
            <person name="Riley R."/>
            <person name="Haridas S."/>
            <person name="Wolfe K.H."/>
            <person name="Lopes M.R."/>
            <person name="Hittinger C.T."/>
            <person name="Goker M."/>
            <person name="Salamov A."/>
            <person name="Wisecaver J."/>
            <person name="Long T.M."/>
            <person name="Aerts A.L."/>
            <person name="Barry K."/>
            <person name="Choi C."/>
            <person name="Clum A."/>
            <person name="Coughlan A.Y."/>
            <person name="Deshpande S."/>
            <person name="Douglass A.P."/>
            <person name="Hanson S.J."/>
            <person name="Klenk H.-P."/>
            <person name="LaButti K."/>
            <person name="Lapidus A."/>
            <person name="Lindquist E."/>
            <person name="Lipzen A."/>
            <person name="Meier-kolthoff J.P."/>
            <person name="Ohm R.A."/>
            <person name="Otillar R.P."/>
            <person name="Pangilinan J."/>
            <person name="Peng Y."/>
            <person name="Rokas A."/>
            <person name="Rosa C.A."/>
            <person name="Scheuner C."/>
            <person name="Sibirny A.A."/>
            <person name="Slot J.C."/>
            <person name="Stielow J.B."/>
            <person name="Sun H."/>
            <person name="Kurtzman C.P."/>
            <person name="Blackwell M."/>
            <person name="Grigoriev I.V."/>
            <person name="Jeffries T.W."/>
        </authorList>
    </citation>
    <scope>NUCLEOTIDE SEQUENCE [LARGE SCALE GENOMIC DNA]</scope>
    <source>
        <strain evidence="2 3">NRRL YB-4993</strain>
    </source>
</reference>
<keyword evidence="1" id="KW-0175">Coiled coil</keyword>
<accession>A0A1A0H896</accession>
<dbReference type="GeneID" id="30027181"/>
<sequence>MAAKVSLAEKYALRQSQTSHTARLDLVSQNSIRSDSILDQTSRPRAPRTLLAEKYELQAHSKNTISSVPGAFGLPIKNLLGSPLVASEIAPLLYKSSSLPRIFTPKRLFSKGSSPSYKVSKSHTTGARVGQLARRITGFLASFGSAKAAKKSTPDNSELTREPSALGRSMADLIDHPSLHLSLPTHLAKPPLLSSRTDDIDEVDLAIRENKHKQEKQKLQWQLELKLQLAREIKDDYERRLYLQKRDFEAQIHALKEESALLKASSQSAEPEKKQAEFSSQYGSLVEKQNRLEAELEERSKRLAEKEALLSVRESEFDTRQEELADSLKRSIDLEKPAQHFMAYRDFTGSEDIFSGDCDWLKPRKSVSDKNGEPEADSPFNAFRLRSTANEDIASLCDDIQNAIQVLGESTILPEREKAKKLRKLRYSVAELQDESILQKSTKIAKLSHIKEFFGDFEECRAADPQQAKILYSAARLEGIQVSLEITREFYEGKEQAKSRQAKRAMRLLKALGPLQDLLTHEEINKYVDALTLYAVALLRKRELKLSHREINRAMRAAETISQILKVDSENSTGECG</sequence>
<organism evidence="2 3">
    <name type="scientific">Metschnikowia bicuspidata var. bicuspidata NRRL YB-4993</name>
    <dbReference type="NCBI Taxonomy" id="869754"/>
    <lineage>
        <taxon>Eukaryota</taxon>
        <taxon>Fungi</taxon>
        <taxon>Dikarya</taxon>
        <taxon>Ascomycota</taxon>
        <taxon>Saccharomycotina</taxon>
        <taxon>Pichiomycetes</taxon>
        <taxon>Metschnikowiaceae</taxon>
        <taxon>Metschnikowia</taxon>
    </lineage>
</organism>
<dbReference type="EMBL" id="LXTC01000004">
    <property type="protein sequence ID" value="OBA20246.1"/>
    <property type="molecule type" value="Genomic_DNA"/>
</dbReference>
<dbReference type="Proteomes" id="UP000092555">
    <property type="component" value="Unassembled WGS sequence"/>
</dbReference>
<protein>
    <submittedName>
        <fullName evidence="2">Uncharacterized protein</fullName>
    </submittedName>
</protein>